<feature type="region of interest" description="Disordered" evidence="1">
    <location>
        <begin position="24"/>
        <end position="87"/>
    </location>
</feature>
<feature type="compositionally biased region" description="Polar residues" evidence="1">
    <location>
        <begin position="153"/>
        <end position="193"/>
    </location>
</feature>
<dbReference type="EMBL" id="JANQDX010000011">
    <property type="protein sequence ID" value="KAL0916813.1"/>
    <property type="molecule type" value="Genomic_DNA"/>
</dbReference>
<sequence>MLRFKELAFTLELQDTIHLIVYETQGGRSSSRRPRPQSRNPTSQGLLPQPSLPSLQPEPPSGIINPPSPSPPLPSPPQILSAPPNTSDNVTLTIIPSILEGQANNNIPNLNSPNADTSSADNLFPLKNHHNLLSPNKFSILQEDLGEPVLEVPNNQDSDSLSSTLPQISNQHYSSPNTVTSPEHSNKSMQPSQPKGAPTVTPGTRKTRNKGAKKSPHNAHKVFTSCSTIASWNIRGFNTP</sequence>
<proteinExistence type="predicted"/>
<evidence type="ECO:0000313" key="2">
    <source>
        <dbReference type="EMBL" id="KAL0916813.1"/>
    </source>
</evidence>
<feature type="compositionally biased region" description="Low complexity" evidence="1">
    <location>
        <begin position="37"/>
        <end position="55"/>
    </location>
</feature>
<evidence type="ECO:0000313" key="3">
    <source>
        <dbReference type="Proteomes" id="UP001552299"/>
    </source>
</evidence>
<accession>A0ABD0V350</accession>
<feature type="region of interest" description="Disordered" evidence="1">
    <location>
        <begin position="150"/>
        <end position="220"/>
    </location>
</feature>
<feature type="compositionally biased region" description="Basic residues" evidence="1">
    <location>
        <begin position="205"/>
        <end position="220"/>
    </location>
</feature>
<keyword evidence="3" id="KW-1185">Reference proteome</keyword>
<organism evidence="2 3">
    <name type="scientific">Dendrobium thyrsiflorum</name>
    <name type="common">Pinecone-like raceme dendrobium</name>
    <name type="synonym">Orchid</name>
    <dbReference type="NCBI Taxonomy" id="117978"/>
    <lineage>
        <taxon>Eukaryota</taxon>
        <taxon>Viridiplantae</taxon>
        <taxon>Streptophyta</taxon>
        <taxon>Embryophyta</taxon>
        <taxon>Tracheophyta</taxon>
        <taxon>Spermatophyta</taxon>
        <taxon>Magnoliopsida</taxon>
        <taxon>Liliopsida</taxon>
        <taxon>Asparagales</taxon>
        <taxon>Orchidaceae</taxon>
        <taxon>Epidendroideae</taxon>
        <taxon>Malaxideae</taxon>
        <taxon>Dendrobiinae</taxon>
        <taxon>Dendrobium</taxon>
    </lineage>
</organism>
<dbReference type="AlphaFoldDB" id="A0ABD0V350"/>
<feature type="compositionally biased region" description="Pro residues" evidence="1">
    <location>
        <begin position="56"/>
        <end position="77"/>
    </location>
</feature>
<reference evidence="2 3" key="1">
    <citation type="journal article" date="2024" name="Plant Biotechnol. J.">
        <title>Dendrobium thyrsiflorum genome and its molecular insights into genes involved in important horticultural traits.</title>
        <authorList>
            <person name="Chen B."/>
            <person name="Wang J.Y."/>
            <person name="Zheng P.J."/>
            <person name="Li K.L."/>
            <person name="Liang Y.M."/>
            <person name="Chen X.F."/>
            <person name="Zhang C."/>
            <person name="Zhao X."/>
            <person name="He X."/>
            <person name="Zhang G.Q."/>
            <person name="Liu Z.J."/>
            <person name="Xu Q."/>
        </authorList>
    </citation>
    <scope>NUCLEOTIDE SEQUENCE [LARGE SCALE GENOMIC DNA]</scope>
    <source>
        <strain evidence="2">GZMU011</strain>
    </source>
</reference>
<protein>
    <submittedName>
        <fullName evidence="2">Uncharacterized protein</fullName>
    </submittedName>
</protein>
<comment type="caution">
    <text evidence="2">The sequence shown here is derived from an EMBL/GenBank/DDBJ whole genome shotgun (WGS) entry which is preliminary data.</text>
</comment>
<dbReference type="Proteomes" id="UP001552299">
    <property type="component" value="Unassembled WGS sequence"/>
</dbReference>
<gene>
    <name evidence="2" type="ORF">M5K25_014353</name>
</gene>
<evidence type="ECO:0000256" key="1">
    <source>
        <dbReference type="SAM" id="MobiDB-lite"/>
    </source>
</evidence>
<name>A0ABD0V350_DENTH</name>